<evidence type="ECO:0000256" key="2">
    <source>
        <dbReference type="ARBA" id="ARBA00012438"/>
    </source>
</evidence>
<dbReference type="PROSITE" id="PS50109">
    <property type="entry name" value="HIS_KIN"/>
    <property type="match status" value="1"/>
</dbReference>
<dbReference type="PANTHER" id="PTHR42878">
    <property type="entry name" value="TWO-COMPONENT HISTIDINE KINASE"/>
    <property type="match status" value="1"/>
</dbReference>
<protein>
    <recommendedName>
        <fullName evidence="2">histidine kinase</fullName>
        <ecNumber evidence="2">2.7.13.3</ecNumber>
    </recommendedName>
</protein>
<feature type="transmembrane region" description="Helical" evidence="6">
    <location>
        <begin position="132"/>
        <end position="148"/>
    </location>
</feature>
<keyword evidence="4" id="KW-0808">Transferase</keyword>
<dbReference type="GO" id="GO:0030295">
    <property type="term" value="F:protein kinase activator activity"/>
    <property type="evidence" value="ECO:0007669"/>
    <property type="project" value="TreeGrafter"/>
</dbReference>
<dbReference type="EC" id="2.7.13.3" evidence="2"/>
<dbReference type="GO" id="GO:0007234">
    <property type="term" value="P:osmosensory signaling via phosphorelay pathway"/>
    <property type="evidence" value="ECO:0007669"/>
    <property type="project" value="TreeGrafter"/>
</dbReference>
<dbReference type="InterPro" id="IPR050351">
    <property type="entry name" value="BphY/WalK/GraS-like"/>
</dbReference>
<dbReference type="Pfam" id="PF00512">
    <property type="entry name" value="HisKA"/>
    <property type="match status" value="1"/>
</dbReference>
<dbReference type="PANTHER" id="PTHR42878:SF13">
    <property type="entry name" value="HISTIDINE KINASE"/>
    <property type="match status" value="1"/>
</dbReference>
<keyword evidence="6" id="KW-1133">Transmembrane helix</keyword>
<dbReference type="Gene3D" id="1.10.287.130">
    <property type="match status" value="1"/>
</dbReference>
<reference evidence="8 9" key="2">
    <citation type="submission" date="2020-06" db="EMBL/GenBank/DDBJ databases">
        <title>Ramlibacter rhizophilus sp. nov., isolated from rhizosphere soil of national flower Mugunghwa from South Korea.</title>
        <authorList>
            <person name="Zheng-Fei Y."/>
            <person name="Huan T."/>
        </authorList>
    </citation>
    <scope>NUCLEOTIDE SEQUENCE [LARGE SCALE GENOMIC DNA]</scope>
    <source>
        <strain evidence="8 9">B156</strain>
    </source>
</reference>
<sequence length="441" mass="48937">MSEDLQRATYSTPPRAMLETTTQRVRHWASDAVLRPLVEPVLHPSQWRIRALGFTTMLGHPLFWAVWELWLPQPHEDLFLRLLMAMLGLSLLVIPGSPRPPSRGSALIFSAVFWITLPWFFSWMYFCNGGNPVWLASMGAMLLIYYHLTDWRLATVGSASGLLVAWLMFQAIGPQAPPIGFETGAANAVVLGFCWSMGLILGLSSSNLRREQLNYTLGTMGIMAHELRTPLATMQLIAEAVRNEAPQHGGESGERLQQLGHRLNHLVRNMNHQIDMQITNARLMRLAGARERISAAELVRAAVNDFPYRNSRERQAVTVRVYHDFHFLGSRQMFAQVVDNLTKNALRSLAAASSAPVAGDLLIEVGAQGARGRIVFTDNGVGMDAELRKRIFQPFFSTDRGTGHGLGLAFCQRVVQAAHGSIRVKSTPHQGAVFTIELPAA</sequence>
<reference evidence="8 9" key="1">
    <citation type="submission" date="2020-05" db="EMBL/GenBank/DDBJ databases">
        <authorList>
            <person name="Khan S.A."/>
            <person name="Jeon C.O."/>
            <person name="Chun B.H."/>
        </authorList>
    </citation>
    <scope>NUCLEOTIDE SEQUENCE [LARGE SCALE GENOMIC DNA]</scope>
    <source>
        <strain evidence="8 9">B156</strain>
    </source>
</reference>
<dbReference type="Gene3D" id="3.30.565.10">
    <property type="entry name" value="Histidine kinase-like ATPase, C-terminal domain"/>
    <property type="match status" value="1"/>
</dbReference>
<feature type="transmembrane region" description="Helical" evidence="6">
    <location>
        <begin position="153"/>
        <end position="172"/>
    </location>
</feature>
<gene>
    <name evidence="8" type="ORF">HK415_14905</name>
</gene>
<evidence type="ECO:0000256" key="4">
    <source>
        <dbReference type="ARBA" id="ARBA00022679"/>
    </source>
</evidence>
<dbReference type="InterPro" id="IPR005467">
    <property type="entry name" value="His_kinase_dom"/>
</dbReference>
<evidence type="ECO:0000313" key="8">
    <source>
        <dbReference type="EMBL" id="NNU44170.1"/>
    </source>
</evidence>
<proteinExistence type="predicted"/>
<comment type="catalytic activity">
    <reaction evidence="1">
        <text>ATP + protein L-histidine = ADP + protein N-phospho-L-histidine.</text>
        <dbReference type="EC" id="2.7.13.3"/>
    </reaction>
</comment>
<feature type="transmembrane region" description="Helical" evidence="6">
    <location>
        <begin position="78"/>
        <end position="94"/>
    </location>
</feature>
<dbReference type="InterPro" id="IPR036097">
    <property type="entry name" value="HisK_dim/P_sf"/>
</dbReference>
<feature type="transmembrane region" description="Helical" evidence="6">
    <location>
        <begin position="184"/>
        <end position="203"/>
    </location>
</feature>
<dbReference type="Pfam" id="PF02518">
    <property type="entry name" value="HATPase_c"/>
    <property type="match status" value="1"/>
</dbReference>
<dbReference type="GO" id="GO:0000155">
    <property type="term" value="F:phosphorelay sensor kinase activity"/>
    <property type="evidence" value="ECO:0007669"/>
    <property type="project" value="InterPro"/>
</dbReference>
<dbReference type="GO" id="GO:0000156">
    <property type="term" value="F:phosphorelay response regulator activity"/>
    <property type="evidence" value="ECO:0007669"/>
    <property type="project" value="TreeGrafter"/>
</dbReference>
<dbReference type="EMBL" id="JABFCS010000001">
    <property type="protein sequence ID" value="NNU44170.1"/>
    <property type="molecule type" value="Genomic_DNA"/>
</dbReference>
<feature type="transmembrane region" description="Helical" evidence="6">
    <location>
        <begin position="49"/>
        <end position="66"/>
    </location>
</feature>
<name>A0A849K9M6_9BURK</name>
<keyword evidence="5 8" id="KW-0418">Kinase</keyword>
<dbReference type="PRINTS" id="PR00344">
    <property type="entry name" value="BCTRLSENSOR"/>
</dbReference>
<evidence type="ECO:0000256" key="3">
    <source>
        <dbReference type="ARBA" id="ARBA00022553"/>
    </source>
</evidence>
<evidence type="ECO:0000256" key="6">
    <source>
        <dbReference type="SAM" id="Phobius"/>
    </source>
</evidence>
<organism evidence="8 9">
    <name type="scientific">Ramlibacter montanisoli</name>
    <dbReference type="NCBI Taxonomy" id="2732512"/>
    <lineage>
        <taxon>Bacteria</taxon>
        <taxon>Pseudomonadati</taxon>
        <taxon>Pseudomonadota</taxon>
        <taxon>Betaproteobacteria</taxon>
        <taxon>Burkholderiales</taxon>
        <taxon>Comamonadaceae</taxon>
        <taxon>Ramlibacter</taxon>
    </lineage>
</organism>
<dbReference type="SMART" id="SM00388">
    <property type="entry name" value="HisKA"/>
    <property type="match status" value="1"/>
</dbReference>
<dbReference type="InterPro" id="IPR003661">
    <property type="entry name" value="HisK_dim/P_dom"/>
</dbReference>
<comment type="caution">
    <text evidence="8">The sequence shown here is derived from an EMBL/GenBank/DDBJ whole genome shotgun (WGS) entry which is preliminary data.</text>
</comment>
<accession>A0A849K9M6</accession>
<keyword evidence="6" id="KW-0812">Transmembrane</keyword>
<keyword evidence="9" id="KW-1185">Reference proteome</keyword>
<dbReference type="InterPro" id="IPR004358">
    <property type="entry name" value="Sig_transdc_His_kin-like_C"/>
</dbReference>
<keyword evidence="3" id="KW-0597">Phosphoprotein</keyword>
<dbReference type="RefSeq" id="WP_171560637.1">
    <property type="nucleotide sequence ID" value="NZ_JABFCS010000001.1"/>
</dbReference>
<evidence type="ECO:0000313" key="9">
    <source>
        <dbReference type="Proteomes" id="UP000552954"/>
    </source>
</evidence>
<dbReference type="SUPFAM" id="SSF55874">
    <property type="entry name" value="ATPase domain of HSP90 chaperone/DNA topoisomerase II/histidine kinase"/>
    <property type="match status" value="1"/>
</dbReference>
<dbReference type="InterPro" id="IPR036890">
    <property type="entry name" value="HATPase_C_sf"/>
</dbReference>
<feature type="domain" description="Histidine kinase" evidence="7">
    <location>
        <begin position="222"/>
        <end position="441"/>
    </location>
</feature>
<evidence type="ECO:0000256" key="1">
    <source>
        <dbReference type="ARBA" id="ARBA00000085"/>
    </source>
</evidence>
<feature type="transmembrane region" description="Helical" evidence="6">
    <location>
        <begin position="106"/>
        <end position="126"/>
    </location>
</feature>
<dbReference type="SUPFAM" id="SSF47384">
    <property type="entry name" value="Homodimeric domain of signal transducing histidine kinase"/>
    <property type="match status" value="1"/>
</dbReference>
<evidence type="ECO:0000259" key="7">
    <source>
        <dbReference type="PROSITE" id="PS50109"/>
    </source>
</evidence>
<dbReference type="CDD" id="cd00082">
    <property type="entry name" value="HisKA"/>
    <property type="match status" value="1"/>
</dbReference>
<dbReference type="SMART" id="SM00387">
    <property type="entry name" value="HATPase_c"/>
    <property type="match status" value="1"/>
</dbReference>
<evidence type="ECO:0000256" key="5">
    <source>
        <dbReference type="ARBA" id="ARBA00022777"/>
    </source>
</evidence>
<keyword evidence="6" id="KW-0472">Membrane</keyword>
<dbReference type="Proteomes" id="UP000552954">
    <property type="component" value="Unassembled WGS sequence"/>
</dbReference>
<dbReference type="InterPro" id="IPR003594">
    <property type="entry name" value="HATPase_dom"/>
</dbReference>
<dbReference type="AlphaFoldDB" id="A0A849K9M6"/>